<dbReference type="OrthoDB" id="583449at2"/>
<gene>
    <name evidence="1" type="ordered locus">Sta7437_3592</name>
</gene>
<dbReference type="EMBL" id="CP003653">
    <property type="protein sequence ID" value="AFZ37090.1"/>
    <property type="molecule type" value="Genomic_DNA"/>
</dbReference>
<dbReference type="HOGENOM" id="CLU_158638_0_0_3"/>
<proteinExistence type="predicted"/>
<dbReference type="NCBIfam" id="NF037954">
    <property type="entry name" value="het_cyst_PatD"/>
    <property type="match status" value="1"/>
</dbReference>
<sequence length="120" mass="14207">MLPASHSQAYQEFLVLLQKFQIYFDNLNIEVDTLDLNQKFSTLQKVFSQRILALTQEDLNDSLRQVKSLYTEIYREFKLLTTDLLFLRTSRQTVTKQERLTSIRDRLTKLIAYIEAILNS</sequence>
<evidence type="ECO:0000313" key="2">
    <source>
        <dbReference type="Proteomes" id="UP000010473"/>
    </source>
</evidence>
<protein>
    <recommendedName>
        <fullName evidence="3">Heterocyst frequency control protein PatD</fullName>
    </recommendedName>
</protein>
<dbReference type="eggNOG" id="ENOG5033146">
    <property type="taxonomic scope" value="Bacteria"/>
</dbReference>
<dbReference type="InterPro" id="IPR047810">
    <property type="entry name" value="PatD-like"/>
</dbReference>
<evidence type="ECO:0000313" key="1">
    <source>
        <dbReference type="EMBL" id="AFZ37090.1"/>
    </source>
</evidence>
<keyword evidence="2" id="KW-1185">Reference proteome</keyword>
<accession>K9XWW8</accession>
<evidence type="ECO:0008006" key="3">
    <source>
        <dbReference type="Google" id="ProtNLM"/>
    </source>
</evidence>
<dbReference type="KEGG" id="scs:Sta7437_3592"/>
<name>K9XWW8_STAC7</name>
<dbReference type="AlphaFoldDB" id="K9XWW8"/>
<dbReference type="RefSeq" id="WP_015194752.1">
    <property type="nucleotide sequence ID" value="NC_019748.1"/>
</dbReference>
<dbReference type="Proteomes" id="UP000010473">
    <property type="component" value="Chromosome"/>
</dbReference>
<organism evidence="1 2">
    <name type="scientific">Stanieria cyanosphaera (strain ATCC 29371 / PCC 7437)</name>
    <dbReference type="NCBI Taxonomy" id="111780"/>
    <lineage>
        <taxon>Bacteria</taxon>
        <taxon>Bacillati</taxon>
        <taxon>Cyanobacteriota</taxon>
        <taxon>Cyanophyceae</taxon>
        <taxon>Pleurocapsales</taxon>
        <taxon>Dermocarpellaceae</taxon>
        <taxon>Stanieria</taxon>
    </lineage>
</organism>
<reference evidence="2" key="1">
    <citation type="journal article" date="2013" name="Proc. Natl. Acad. Sci. U.S.A.">
        <title>Improving the coverage of the cyanobacterial phylum using diversity-driven genome sequencing.</title>
        <authorList>
            <person name="Shih P.M."/>
            <person name="Wu D."/>
            <person name="Latifi A."/>
            <person name="Axen S.D."/>
            <person name="Fewer D.P."/>
            <person name="Talla E."/>
            <person name="Calteau A."/>
            <person name="Cai F."/>
            <person name="Tandeau de Marsac N."/>
            <person name="Rippka R."/>
            <person name="Herdman M."/>
            <person name="Sivonen K."/>
            <person name="Coursin T."/>
            <person name="Laurent T."/>
            <person name="Goodwin L."/>
            <person name="Nolan M."/>
            <person name="Davenport K.W."/>
            <person name="Han C.S."/>
            <person name="Rubin E.M."/>
            <person name="Eisen J.A."/>
            <person name="Woyke T."/>
            <person name="Gugger M."/>
            <person name="Kerfeld C.A."/>
        </authorList>
    </citation>
    <scope>NUCLEOTIDE SEQUENCE [LARGE SCALE GENOMIC DNA]</scope>
    <source>
        <strain evidence="2">ATCC 29371 / PCC 7437</strain>
    </source>
</reference>